<dbReference type="EMBL" id="JASMRN010000007">
    <property type="protein sequence ID" value="MEZ7515563.1"/>
    <property type="molecule type" value="Genomic_DNA"/>
</dbReference>
<dbReference type="RefSeq" id="WP_371570016.1">
    <property type="nucleotide sequence ID" value="NZ_JASMRN010000007.1"/>
</dbReference>
<evidence type="ECO:0000313" key="2">
    <source>
        <dbReference type="Proteomes" id="UP001568894"/>
    </source>
</evidence>
<dbReference type="Proteomes" id="UP001568894">
    <property type="component" value="Unassembled WGS sequence"/>
</dbReference>
<name>A0ABV4KD21_9FLAO</name>
<protein>
    <submittedName>
        <fullName evidence="1">Uncharacterized protein</fullName>
    </submittedName>
</protein>
<gene>
    <name evidence="1" type="ORF">QO192_09755</name>
</gene>
<evidence type="ECO:0000313" key="1">
    <source>
        <dbReference type="EMBL" id="MEZ7515563.1"/>
    </source>
</evidence>
<proteinExistence type="predicted"/>
<keyword evidence="2" id="KW-1185">Reference proteome</keyword>
<sequence>MKKRLEADLISIAHRVLQLKNKSDINQLYLESQKLYEKLSVLRFIDAHYGDVKPTIGQAAALEDMERFYDKEEELPAETEIEMNEENLHQDETPEEIETVEETEVIESAEEEDEVEEEPTIIPEKEIEEAPFEIEEEQLPENEEEEITPEIAEVNPDFEADIKEEQEVSEHVEELAEETPTEEILVPEEDEETEETTNEHLTAVEEVIDDEINAEETVQVANEPIIEEKKEESIFSFTPSFENQKPTEEPARLEAVQISFEDLLGLNYGEPQFVKVEDVAPLTPEPIFDPIEEKSEVENIILELPRTISREHATTETANTPPPIFEKSEEMATPLAKNLSLNDKFSKGIDIDLNDRIAFVKHLFGNSEEDYNRVLNQLITFDNFYETRNFIEEMVKPDYNDWKGKDDYAERFIDIIEKKFL</sequence>
<organism evidence="1 2">
    <name type="scientific">Flavobacterium frigidarium</name>
    <dbReference type="NCBI Taxonomy" id="99286"/>
    <lineage>
        <taxon>Bacteria</taxon>
        <taxon>Pseudomonadati</taxon>
        <taxon>Bacteroidota</taxon>
        <taxon>Flavobacteriia</taxon>
        <taxon>Flavobacteriales</taxon>
        <taxon>Flavobacteriaceae</taxon>
        <taxon>Flavobacterium</taxon>
    </lineage>
</organism>
<accession>A0ABV4KD21</accession>
<comment type="caution">
    <text evidence="1">The sequence shown here is derived from an EMBL/GenBank/DDBJ whole genome shotgun (WGS) entry which is preliminary data.</text>
</comment>
<reference evidence="1 2" key="1">
    <citation type="submission" date="2023-05" db="EMBL/GenBank/DDBJ databases">
        <title>Adaptations of aquatic viruses from atmosphere-close ecosystems of the Central Arctic Ocean.</title>
        <authorList>
            <person name="Rahlff J."/>
            <person name="Holmfeldt K."/>
        </authorList>
    </citation>
    <scope>NUCLEOTIDE SEQUENCE [LARGE SCALE GENOMIC DNA]</scope>
    <source>
        <strain evidence="1 2">Arc14</strain>
    </source>
</reference>